<dbReference type="AlphaFoldDB" id="A0AAV9JE08"/>
<organism evidence="12 13">
    <name type="scientific">Oleoguttula mirabilis</name>
    <dbReference type="NCBI Taxonomy" id="1507867"/>
    <lineage>
        <taxon>Eukaryota</taxon>
        <taxon>Fungi</taxon>
        <taxon>Dikarya</taxon>
        <taxon>Ascomycota</taxon>
        <taxon>Pezizomycotina</taxon>
        <taxon>Dothideomycetes</taxon>
        <taxon>Dothideomycetidae</taxon>
        <taxon>Mycosphaerellales</taxon>
        <taxon>Teratosphaeriaceae</taxon>
        <taxon>Oleoguttula</taxon>
    </lineage>
</organism>
<evidence type="ECO:0000256" key="1">
    <source>
        <dbReference type="ARBA" id="ARBA00003836"/>
    </source>
</evidence>
<evidence type="ECO:0000256" key="6">
    <source>
        <dbReference type="ARBA" id="ARBA00017286"/>
    </source>
</evidence>
<dbReference type="EMBL" id="JAVFHQ010000032">
    <property type="protein sequence ID" value="KAK4543412.1"/>
    <property type="molecule type" value="Genomic_DNA"/>
</dbReference>
<dbReference type="InterPro" id="IPR019191">
    <property type="entry name" value="Essential_protein_Yae1_N"/>
</dbReference>
<comment type="subunit">
    <text evidence="5">May form a complex with LTO1.</text>
</comment>
<gene>
    <name evidence="12" type="ORF">LTR36_005555</name>
</gene>
<dbReference type="Pfam" id="PF09811">
    <property type="entry name" value="Yae1_N"/>
    <property type="match status" value="1"/>
</dbReference>
<feature type="domain" description="Essential protein Yae1 N-terminal" evidence="11">
    <location>
        <begin position="85"/>
        <end position="117"/>
    </location>
</feature>
<protein>
    <recommendedName>
        <fullName evidence="7">Protein YAE1</fullName>
    </recommendedName>
    <alternativeName>
        <fullName evidence="6">Protein yae1</fullName>
    </alternativeName>
</protein>
<comment type="similarity">
    <text evidence="4">Belongs to the YAE1 family.</text>
</comment>
<comment type="caution">
    <text evidence="12">The sequence shown here is derived from an EMBL/GenBank/DDBJ whole genome shotgun (WGS) entry which is preliminary data.</text>
</comment>
<sequence>MLRDLPPYLRDGDDAVFMNGAPGIEHAQEREAETRIDPLDDVFGSAPASPILSGEDTQGRVYHGRPSAADPSDIPRLRSLHITNGYREGIAVSKEKHMQDGFDEGYTLGAELGLKAGWCLGALEGIWHALPAAPQRTLEQAASDAVVTTRESVHVLLQHAETELEVQSLFGSDYFGEDGIWLYAVLGQENEGEEVTFEKVAEAHPCLRKWTEEVLALSGKLGLHLQ</sequence>
<evidence type="ECO:0000256" key="8">
    <source>
        <dbReference type="ARBA" id="ARBA00022490"/>
    </source>
</evidence>
<evidence type="ECO:0000256" key="4">
    <source>
        <dbReference type="ARBA" id="ARBA00007096"/>
    </source>
</evidence>
<name>A0AAV9JE08_9PEZI</name>
<comment type="function">
    <text evidence="1">The complex LTO1:YAE1 may function as a target specific adapter that probably recruits apo-RPLI1 to the cytosolic iron-sulfur protein assembly (CIA) complex machinery. May be required for biogenesis of the large ribosomal subunit and initiation of translation.</text>
</comment>
<evidence type="ECO:0000313" key="13">
    <source>
        <dbReference type="Proteomes" id="UP001324427"/>
    </source>
</evidence>
<accession>A0AAV9JE08</accession>
<dbReference type="GO" id="GO:0005737">
    <property type="term" value="C:cytoplasm"/>
    <property type="evidence" value="ECO:0007669"/>
    <property type="project" value="UniProtKB-SubCell"/>
</dbReference>
<proteinExistence type="inferred from homology"/>
<evidence type="ECO:0000256" key="10">
    <source>
        <dbReference type="SAM" id="MobiDB-lite"/>
    </source>
</evidence>
<keyword evidence="9" id="KW-0539">Nucleus</keyword>
<dbReference type="PANTHER" id="PTHR18829:SF0">
    <property type="entry name" value="PROTEIN YAE1 HOMOLOG"/>
    <property type="match status" value="1"/>
</dbReference>
<comment type="subcellular location">
    <subcellularLocation>
        <location evidence="3">Cytoplasm</location>
    </subcellularLocation>
    <subcellularLocation>
        <location evidence="2">Nucleus</location>
    </subcellularLocation>
</comment>
<evidence type="ECO:0000256" key="9">
    <source>
        <dbReference type="ARBA" id="ARBA00023242"/>
    </source>
</evidence>
<keyword evidence="8" id="KW-0963">Cytoplasm</keyword>
<dbReference type="GO" id="GO:0005634">
    <property type="term" value="C:nucleus"/>
    <property type="evidence" value="ECO:0007669"/>
    <property type="project" value="UniProtKB-SubCell"/>
</dbReference>
<evidence type="ECO:0000256" key="3">
    <source>
        <dbReference type="ARBA" id="ARBA00004496"/>
    </source>
</evidence>
<evidence type="ECO:0000256" key="5">
    <source>
        <dbReference type="ARBA" id="ARBA00011427"/>
    </source>
</evidence>
<keyword evidence="13" id="KW-1185">Reference proteome</keyword>
<dbReference type="Proteomes" id="UP001324427">
    <property type="component" value="Unassembled WGS sequence"/>
</dbReference>
<evidence type="ECO:0000256" key="7">
    <source>
        <dbReference type="ARBA" id="ARBA00018400"/>
    </source>
</evidence>
<evidence type="ECO:0000256" key="2">
    <source>
        <dbReference type="ARBA" id="ARBA00004123"/>
    </source>
</evidence>
<feature type="region of interest" description="Disordered" evidence="10">
    <location>
        <begin position="48"/>
        <end position="73"/>
    </location>
</feature>
<evidence type="ECO:0000259" key="11">
    <source>
        <dbReference type="Pfam" id="PF09811"/>
    </source>
</evidence>
<reference evidence="12 13" key="1">
    <citation type="submission" date="2021-11" db="EMBL/GenBank/DDBJ databases">
        <title>Black yeast isolated from Biological Soil Crust.</title>
        <authorList>
            <person name="Kurbessoian T."/>
        </authorList>
    </citation>
    <scope>NUCLEOTIDE SEQUENCE [LARGE SCALE GENOMIC DNA]</scope>
    <source>
        <strain evidence="12 13">CCFEE 5522</strain>
    </source>
</reference>
<dbReference type="PANTHER" id="PTHR18829">
    <property type="entry name" value="PROTEIN YAE1 HOMOLOG"/>
    <property type="match status" value="1"/>
</dbReference>
<dbReference type="InterPro" id="IPR038881">
    <property type="entry name" value="Yae1-like"/>
</dbReference>
<evidence type="ECO:0000313" key="12">
    <source>
        <dbReference type="EMBL" id="KAK4543412.1"/>
    </source>
</evidence>